<reference evidence="3" key="2">
    <citation type="submission" date="2020-09" db="EMBL/GenBank/DDBJ databases">
        <authorList>
            <person name="Sun Q."/>
            <person name="Zhou Y."/>
        </authorList>
    </citation>
    <scope>NUCLEOTIDE SEQUENCE</scope>
    <source>
        <strain evidence="3">CGMCC 1.15254</strain>
    </source>
</reference>
<evidence type="ECO:0000256" key="1">
    <source>
        <dbReference type="PIRNR" id="PIRNR032126"/>
    </source>
</evidence>
<keyword evidence="2" id="KW-1133">Transmembrane helix</keyword>
<gene>
    <name evidence="3" type="ORF">GCM10011332_13630</name>
</gene>
<dbReference type="EMBL" id="BMHV01000008">
    <property type="protein sequence ID" value="GGF61089.1"/>
    <property type="molecule type" value="Genomic_DNA"/>
</dbReference>
<keyword evidence="4" id="KW-1185">Reference proteome</keyword>
<keyword evidence="1" id="KW-0406">Ion transport</keyword>
<keyword evidence="1" id="KW-0375">Hydrogen ion transport</keyword>
<keyword evidence="2" id="KW-0812">Transmembrane</keyword>
<dbReference type="PIRSF" id="PIRSF032126">
    <property type="entry name" value="F0F1_ATP_synthase_subunit_I"/>
    <property type="match status" value="1"/>
</dbReference>
<evidence type="ECO:0000313" key="4">
    <source>
        <dbReference type="Proteomes" id="UP000632498"/>
    </source>
</evidence>
<comment type="caution">
    <text evidence="3">The sequence shown here is derived from an EMBL/GenBank/DDBJ whole genome shotgun (WGS) entry which is preliminary data.</text>
</comment>
<sequence length="121" mass="13218">MSDDDKKLSELDQFETRLNAARGNSKAPRGLKAATNEPPKGLGLALRCGADLVSGLAVGVGIGYALDTYVFDTKPWLMVLFFFLGAAAGIMNVFRTVQSLDIAVGYKEDFEKREKDDNLRD</sequence>
<feature type="transmembrane region" description="Helical" evidence="2">
    <location>
        <begin position="44"/>
        <end position="64"/>
    </location>
</feature>
<reference evidence="3" key="1">
    <citation type="journal article" date="2014" name="Int. J. Syst. Evol. Microbiol.">
        <title>Complete genome sequence of Corynebacterium casei LMG S-19264T (=DSM 44701T), isolated from a smear-ripened cheese.</title>
        <authorList>
            <consortium name="US DOE Joint Genome Institute (JGI-PGF)"/>
            <person name="Walter F."/>
            <person name="Albersmeier A."/>
            <person name="Kalinowski J."/>
            <person name="Ruckert C."/>
        </authorList>
    </citation>
    <scope>NUCLEOTIDE SEQUENCE</scope>
    <source>
        <strain evidence="3">CGMCC 1.15254</strain>
    </source>
</reference>
<dbReference type="RefSeq" id="WP_188663128.1">
    <property type="nucleotide sequence ID" value="NZ_BMHV01000008.1"/>
</dbReference>
<keyword evidence="1" id="KW-0813">Transport</keyword>
<dbReference type="Pfam" id="PF09527">
    <property type="entry name" value="ATPase_gene1"/>
    <property type="match status" value="1"/>
</dbReference>
<organism evidence="3 4">
    <name type="scientific">Terasakiella brassicae</name>
    <dbReference type="NCBI Taxonomy" id="1634917"/>
    <lineage>
        <taxon>Bacteria</taxon>
        <taxon>Pseudomonadati</taxon>
        <taxon>Pseudomonadota</taxon>
        <taxon>Alphaproteobacteria</taxon>
        <taxon>Rhodospirillales</taxon>
        <taxon>Terasakiellaceae</taxon>
        <taxon>Terasakiella</taxon>
    </lineage>
</organism>
<dbReference type="GO" id="GO:0045259">
    <property type="term" value="C:proton-transporting ATP synthase complex"/>
    <property type="evidence" value="ECO:0007669"/>
    <property type="project" value="UniProtKB-UniRule"/>
</dbReference>
<protein>
    <recommendedName>
        <fullName evidence="1">ATP synthase protein I</fullName>
    </recommendedName>
</protein>
<comment type="similarity">
    <text evidence="1">Belongs to the bacterial AtpI family.</text>
</comment>
<dbReference type="Proteomes" id="UP000632498">
    <property type="component" value="Unassembled WGS sequence"/>
</dbReference>
<dbReference type="AlphaFoldDB" id="A0A917FC49"/>
<evidence type="ECO:0000313" key="3">
    <source>
        <dbReference type="EMBL" id="GGF61089.1"/>
    </source>
</evidence>
<feature type="transmembrane region" description="Helical" evidence="2">
    <location>
        <begin position="76"/>
        <end position="94"/>
    </location>
</feature>
<proteinExistence type="inferred from homology"/>
<comment type="function">
    <text evidence="1">A possible function for this protein is to guide the assembly of the membrane sector of the ATPase enzyme complex.</text>
</comment>
<dbReference type="GO" id="GO:1902600">
    <property type="term" value="P:proton transmembrane transport"/>
    <property type="evidence" value="ECO:0007669"/>
    <property type="project" value="UniProtKB-KW"/>
</dbReference>
<evidence type="ECO:0000256" key="2">
    <source>
        <dbReference type="SAM" id="Phobius"/>
    </source>
</evidence>
<keyword evidence="1 2" id="KW-0472">Membrane</keyword>
<accession>A0A917FC49</accession>
<dbReference type="InterPro" id="IPR032820">
    <property type="entry name" value="ATPase_put"/>
</dbReference>
<name>A0A917FC49_9PROT</name>
<dbReference type="InterPro" id="IPR016989">
    <property type="entry name" value="Atp1_alphaprobac"/>
</dbReference>